<sequence>MEAGYNSGRLGTDMHYGEDNLFNQGGPYVVSTPSYYYNTSPLGKPQSNLKGENQPLEMSTEDNLARRLLVLTNALNQGKPIRVDDLLSLRSDQNECDPKVVQLLADLRAELRLVANARPGGQLDPHLPILNPPLIDSNAPHMPGNFDAHAVYAGDDAVSSHGRWSQLATLGVRNALSTLISYHGLDNIYNPITSTSNVGRLPPNKPPGQPNLAQNLFLPSTSSQQSTFTS</sequence>
<protein>
    <submittedName>
        <fullName evidence="2">Uncharacterized protein</fullName>
    </submittedName>
</protein>
<evidence type="ECO:0000256" key="1">
    <source>
        <dbReference type="SAM" id="MobiDB-lite"/>
    </source>
</evidence>
<feature type="region of interest" description="Disordered" evidence="1">
    <location>
        <begin position="197"/>
        <end position="230"/>
    </location>
</feature>
<keyword evidence="3" id="KW-1185">Reference proteome</keyword>
<gene>
    <name evidence="2" type="ORF">PUN28_016075</name>
</gene>
<dbReference type="EMBL" id="JADYXP020000018">
    <property type="protein sequence ID" value="KAL0106093.1"/>
    <property type="molecule type" value="Genomic_DNA"/>
</dbReference>
<comment type="caution">
    <text evidence="2">The sequence shown here is derived from an EMBL/GenBank/DDBJ whole genome shotgun (WGS) entry which is preliminary data.</text>
</comment>
<reference evidence="2 3" key="1">
    <citation type="submission" date="2023-03" db="EMBL/GenBank/DDBJ databases">
        <title>High recombination rates correlate with genetic variation in Cardiocondyla obscurior ants.</title>
        <authorList>
            <person name="Errbii M."/>
        </authorList>
    </citation>
    <scope>NUCLEOTIDE SEQUENCE [LARGE SCALE GENOMIC DNA]</scope>
    <source>
        <strain evidence="2">Alpha-2009</strain>
        <tissue evidence="2">Whole body</tissue>
    </source>
</reference>
<proteinExistence type="predicted"/>
<accession>A0AAW2EQS0</accession>
<dbReference type="Proteomes" id="UP001430953">
    <property type="component" value="Unassembled WGS sequence"/>
</dbReference>
<feature type="compositionally biased region" description="Low complexity" evidence="1">
    <location>
        <begin position="220"/>
        <end position="230"/>
    </location>
</feature>
<evidence type="ECO:0000313" key="3">
    <source>
        <dbReference type="Proteomes" id="UP001430953"/>
    </source>
</evidence>
<dbReference type="AlphaFoldDB" id="A0AAW2EQS0"/>
<organism evidence="2 3">
    <name type="scientific">Cardiocondyla obscurior</name>
    <dbReference type="NCBI Taxonomy" id="286306"/>
    <lineage>
        <taxon>Eukaryota</taxon>
        <taxon>Metazoa</taxon>
        <taxon>Ecdysozoa</taxon>
        <taxon>Arthropoda</taxon>
        <taxon>Hexapoda</taxon>
        <taxon>Insecta</taxon>
        <taxon>Pterygota</taxon>
        <taxon>Neoptera</taxon>
        <taxon>Endopterygota</taxon>
        <taxon>Hymenoptera</taxon>
        <taxon>Apocrita</taxon>
        <taxon>Aculeata</taxon>
        <taxon>Formicoidea</taxon>
        <taxon>Formicidae</taxon>
        <taxon>Myrmicinae</taxon>
        <taxon>Cardiocondyla</taxon>
    </lineage>
</organism>
<name>A0AAW2EQS0_9HYME</name>
<evidence type="ECO:0000313" key="2">
    <source>
        <dbReference type="EMBL" id="KAL0106093.1"/>
    </source>
</evidence>